<feature type="domain" description="DUF218" evidence="2">
    <location>
        <begin position="44"/>
        <end position="160"/>
    </location>
</feature>
<dbReference type="AlphaFoldDB" id="A0A9Q2UIC4"/>
<dbReference type="InterPro" id="IPR051599">
    <property type="entry name" value="Cell_Envelope_Assoc"/>
</dbReference>
<dbReference type="Pfam" id="PF02698">
    <property type="entry name" value="DUF218"/>
    <property type="match status" value="1"/>
</dbReference>
<evidence type="ECO:0000256" key="1">
    <source>
        <dbReference type="SAM" id="MobiDB-lite"/>
    </source>
</evidence>
<evidence type="ECO:0000259" key="2">
    <source>
        <dbReference type="Pfam" id="PF02698"/>
    </source>
</evidence>
<dbReference type="GO" id="GO:0005886">
    <property type="term" value="C:plasma membrane"/>
    <property type="evidence" value="ECO:0007669"/>
    <property type="project" value="TreeGrafter"/>
</dbReference>
<name>A0A9Q2UIC4_RHOHA</name>
<proteinExistence type="predicted"/>
<organism evidence="3 4">
    <name type="scientific">Rhodococcus hoagii</name>
    <name type="common">Corynebacterium equii</name>
    <dbReference type="NCBI Taxonomy" id="43767"/>
    <lineage>
        <taxon>Bacteria</taxon>
        <taxon>Bacillati</taxon>
        <taxon>Actinomycetota</taxon>
        <taxon>Actinomycetes</taxon>
        <taxon>Mycobacteriales</taxon>
        <taxon>Nocardiaceae</taxon>
        <taxon>Prescottella</taxon>
    </lineage>
</organism>
<dbReference type="InterPro" id="IPR003848">
    <property type="entry name" value="DUF218"/>
</dbReference>
<sequence length="218" mass="22829">MTLGRLGRSAAAAGLLALVGPAVWIGAVAAGRMHRAARAPRAPVAVVLGARVRDGRPMKFLQGRLDTTARLVRDGKVAVVLVSGDAHGRSGDEIAAMVEYLVEVGVPRTSIVADPYGLDTYDTCVRAAETFGIRNALFVTQPFHLPRTVALARAAGIEAHGVYAGRAGGRRSTLVRNTVREMLAYPKAARDVLSGRDPEVGSAPDDSVTAALSSHCPE</sequence>
<feature type="region of interest" description="Disordered" evidence="1">
    <location>
        <begin position="195"/>
        <end position="218"/>
    </location>
</feature>
<dbReference type="RefSeq" id="WP_005512503.1">
    <property type="nucleotide sequence ID" value="NZ_AP024181.1"/>
</dbReference>
<comment type="caution">
    <text evidence="3">The sequence shown here is derived from an EMBL/GenBank/DDBJ whole genome shotgun (WGS) entry which is preliminary data.</text>
</comment>
<evidence type="ECO:0000313" key="4">
    <source>
        <dbReference type="Proteomes" id="UP000193518"/>
    </source>
</evidence>
<accession>A0A9Q2UIC4</accession>
<dbReference type="CDD" id="cd06259">
    <property type="entry name" value="YdcF-like"/>
    <property type="match status" value="1"/>
</dbReference>
<reference evidence="3 4" key="1">
    <citation type="journal article" date="2016" name="Genome Biol. Evol.">
        <title>Pangenome and Phylogenomic Analysis of the Pathogenic Actinobacterium Rhodococcus equi.</title>
        <authorList>
            <person name="Anastasi E."/>
            <person name="MacArthur I."/>
            <person name="Scortti M."/>
            <person name="Alvarez S."/>
            <person name="Giguere S."/>
            <person name="Vazquez-Boland J.A."/>
        </authorList>
    </citation>
    <scope>NUCLEOTIDE SEQUENCE [LARGE SCALE GENOMIC DNA]</scope>
    <source>
        <strain evidence="3 4">PAM1271</strain>
    </source>
</reference>
<dbReference type="PANTHER" id="PTHR30336:SF6">
    <property type="entry name" value="INTEGRAL MEMBRANE PROTEIN"/>
    <property type="match status" value="1"/>
</dbReference>
<dbReference type="PANTHER" id="PTHR30336">
    <property type="entry name" value="INNER MEMBRANE PROTEIN, PROBABLE PERMEASE"/>
    <property type="match status" value="1"/>
</dbReference>
<dbReference type="EMBL" id="LWIC01000002">
    <property type="protein sequence ID" value="ORM29561.1"/>
    <property type="molecule type" value="Genomic_DNA"/>
</dbReference>
<gene>
    <name evidence="3" type="ORF">A5N68_06630</name>
</gene>
<dbReference type="Proteomes" id="UP000193518">
    <property type="component" value="Unassembled WGS sequence"/>
</dbReference>
<protein>
    <recommendedName>
        <fullName evidence="2">DUF218 domain-containing protein</fullName>
    </recommendedName>
</protein>
<evidence type="ECO:0000313" key="3">
    <source>
        <dbReference type="EMBL" id="ORM29561.1"/>
    </source>
</evidence>